<sequence>MPPPKRGPRFSVQDVIAAIQNGESEFEMESEDSDTDMSEEEADEDACGHMDKENQQPNDPPVSDYVDIEPQQHKPTKPRDSTFSLLLSSLSAAVTKAVSSSQSPQLNYTFMATMISPGECYV</sequence>
<reference evidence="2" key="1">
    <citation type="submission" date="2023-04" db="EMBL/GenBank/DDBJ databases">
        <title>Chromosome-level genome of Chaenocephalus aceratus.</title>
        <authorList>
            <person name="Park H."/>
        </authorList>
    </citation>
    <scope>NUCLEOTIDE SEQUENCE</scope>
    <source>
        <strain evidence="2">DE</strain>
        <tissue evidence="2">Muscle</tissue>
    </source>
</reference>
<evidence type="ECO:0000313" key="2">
    <source>
        <dbReference type="EMBL" id="KAK1902715.1"/>
    </source>
</evidence>
<accession>A0AAD9CIT1</accession>
<feature type="region of interest" description="Disordered" evidence="1">
    <location>
        <begin position="21"/>
        <end position="81"/>
    </location>
</feature>
<organism evidence="2 3">
    <name type="scientific">Dissostichus eleginoides</name>
    <name type="common">Patagonian toothfish</name>
    <name type="synonym">Dissostichus amissus</name>
    <dbReference type="NCBI Taxonomy" id="100907"/>
    <lineage>
        <taxon>Eukaryota</taxon>
        <taxon>Metazoa</taxon>
        <taxon>Chordata</taxon>
        <taxon>Craniata</taxon>
        <taxon>Vertebrata</taxon>
        <taxon>Euteleostomi</taxon>
        <taxon>Actinopterygii</taxon>
        <taxon>Neopterygii</taxon>
        <taxon>Teleostei</taxon>
        <taxon>Neoteleostei</taxon>
        <taxon>Acanthomorphata</taxon>
        <taxon>Eupercaria</taxon>
        <taxon>Perciformes</taxon>
        <taxon>Notothenioidei</taxon>
        <taxon>Nototheniidae</taxon>
        <taxon>Dissostichus</taxon>
    </lineage>
</organism>
<proteinExistence type="predicted"/>
<keyword evidence="3" id="KW-1185">Reference proteome</keyword>
<gene>
    <name evidence="2" type="ORF">KUDE01_005675</name>
</gene>
<evidence type="ECO:0000313" key="3">
    <source>
        <dbReference type="Proteomes" id="UP001228049"/>
    </source>
</evidence>
<feature type="compositionally biased region" description="Acidic residues" evidence="1">
    <location>
        <begin position="24"/>
        <end position="45"/>
    </location>
</feature>
<name>A0AAD9CIT1_DISEL</name>
<dbReference type="AlphaFoldDB" id="A0AAD9CIT1"/>
<protein>
    <submittedName>
        <fullName evidence="2">NADH-ubiquinone oxidoreductase chain 4</fullName>
    </submittedName>
</protein>
<evidence type="ECO:0000256" key="1">
    <source>
        <dbReference type="SAM" id="MobiDB-lite"/>
    </source>
</evidence>
<comment type="caution">
    <text evidence="2">The sequence shown here is derived from an EMBL/GenBank/DDBJ whole genome shotgun (WGS) entry which is preliminary data.</text>
</comment>
<dbReference type="Proteomes" id="UP001228049">
    <property type="component" value="Unassembled WGS sequence"/>
</dbReference>
<dbReference type="EMBL" id="JASDAP010000005">
    <property type="protein sequence ID" value="KAK1902715.1"/>
    <property type="molecule type" value="Genomic_DNA"/>
</dbReference>